<comment type="caution">
    <text evidence="2">The sequence shown here is derived from an EMBL/GenBank/DDBJ whole genome shotgun (WGS) entry which is preliminary data.</text>
</comment>
<organism evidence="2 3">
    <name type="scientific">Comamonas guangdongensis</name>
    <dbReference type="NCBI Taxonomy" id="510515"/>
    <lineage>
        <taxon>Bacteria</taxon>
        <taxon>Pseudomonadati</taxon>
        <taxon>Pseudomonadota</taxon>
        <taxon>Betaproteobacteria</taxon>
        <taxon>Burkholderiales</taxon>
        <taxon>Comamonadaceae</taxon>
        <taxon>Comamonas</taxon>
    </lineage>
</organism>
<accession>A0ABV3ZP69</accession>
<dbReference type="EMBL" id="JBFYGN010000001">
    <property type="protein sequence ID" value="MEX8191428.1"/>
    <property type="molecule type" value="Genomic_DNA"/>
</dbReference>
<name>A0ABV3ZP69_9BURK</name>
<protein>
    <submittedName>
        <fullName evidence="2">Twin-arginine translocation pathway signal</fullName>
    </submittedName>
</protein>
<dbReference type="Gene3D" id="3.90.420.10">
    <property type="entry name" value="Oxidoreductase, molybdopterin-binding domain"/>
    <property type="match status" value="1"/>
</dbReference>
<keyword evidence="3" id="KW-1185">Reference proteome</keyword>
<sequence>MTDSTTLSRRNLLSRGSAACAAALALPTAAQAARSATQTCVLNGLQPVVLTISGPGIEANRGKLQAAGDRMLITQGYRFDTAWSCGLDALNSLEQHTLRTALEYDEAEHRLHGPLLEHVLQAAGLDLGKAMAQDHWLTLQGIDGYRSRMPLAQALRWRMLLATQLDGLPLAMGGLGPLWSIYAPQQITELSQLPLKERFHAAVWGLYYLEIGARPPAG</sequence>
<dbReference type="PROSITE" id="PS51318">
    <property type="entry name" value="TAT"/>
    <property type="match status" value="1"/>
</dbReference>
<evidence type="ECO:0000256" key="1">
    <source>
        <dbReference type="SAM" id="SignalP"/>
    </source>
</evidence>
<dbReference type="InterPro" id="IPR036374">
    <property type="entry name" value="OxRdtase_Mopterin-bd_sf"/>
</dbReference>
<dbReference type="InterPro" id="IPR006311">
    <property type="entry name" value="TAT_signal"/>
</dbReference>
<feature type="chain" id="PRO_5046043652" evidence="1">
    <location>
        <begin position="33"/>
        <end position="218"/>
    </location>
</feature>
<proteinExistence type="predicted"/>
<dbReference type="RefSeq" id="WP_369336652.1">
    <property type="nucleotide sequence ID" value="NZ_JBFYGN010000001.1"/>
</dbReference>
<gene>
    <name evidence="2" type="ORF">AB6724_01085</name>
</gene>
<keyword evidence="1" id="KW-0732">Signal</keyword>
<feature type="signal peptide" evidence="1">
    <location>
        <begin position="1"/>
        <end position="32"/>
    </location>
</feature>
<dbReference type="Proteomes" id="UP001561046">
    <property type="component" value="Unassembled WGS sequence"/>
</dbReference>
<evidence type="ECO:0000313" key="2">
    <source>
        <dbReference type="EMBL" id="MEX8191428.1"/>
    </source>
</evidence>
<evidence type="ECO:0000313" key="3">
    <source>
        <dbReference type="Proteomes" id="UP001561046"/>
    </source>
</evidence>
<reference evidence="2 3" key="1">
    <citation type="journal article" date="2013" name="Int. J. Syst. Evol. Microbiol.">
        <title>Comamonas guangdongensis sp. nov., isolated from subterranean forest sediment, and emended description of the genus Comamonas.</title>
        <authorList>
            <person name="Zhang J."/>
            <person name="Wang Y."/>
            <person name="Zhou S."/>
            <person name="Wu C."/>
            <person name="He J."/>
            <person name="Li F."/>
        </authorList>
    </citation>
    <scope>NUCLEOTIDE SEQUENCE [LARGE SCALE GENOMIC DNA]</scope>
    <source>
        <strain evidence="2 3">CCTCC AB2011133</strain>
    </source>
</reference>